<comment type="caution">
    <text evidence="12">The sequence shown here is derived from an EMBL/GenBank/DDBJ whole genome shotgun (WGS) entry which is preliminary data.</text>
</comment>
<dbReference type="InterPro" id="IPR005111">
    <property type="entry name" value="MoeA_C_domain_IV"/>
</dbReference>
<keyword evidence="8 10" id="KW-0501">Molybdenum cofactor biosynthesis</keyword>
<dbReference type="InterPro" id="IPR036135">
    <property type="entry name" value="MoeA_linker/N_sf"/>
</dbReference>
<evidence type="ECO:0000256" key="9">
    <source>
        <dbReference type="ARBA" id="ARBA00047317"/>
    </source>
</evidence>
<comment type="function">
    <text evidence="1 10">Catalyzes the insertion of molybdate into adenylated molybdopterin with the concomitant release of AMP.</text>
</comment>
<comment type="similarity">
    <text evidence="4 10">Belongs to the MoeA family.</text>
</comment>
<dbReference type="Gene3D" id="2.40.340.10">
    <property type="entry name" value="MoeA, C-terminal, domain IV"/>
    <property type="match status" value="1"/>
</dbReference>
<keyword evidence="10" id="KW-0479">Metal-binding</keyword>
<organism evidence="12">
    <name type="scientific">Caldicellulosiruptor owensensis</name>
    <dbReference type="NCBI Taxonomy" id="55205"/>
    <lineage>
        <taxon>Bacteria</taxon>
        <taxon>Bacillati</taxon>
        <taxon>Bacillota</taxon>
        <taxon>Bacillota incertae sedis</taxon>
        <taxon>Caldicellulosiruptorales</taxon>
        <taxon>Caldicellulosiruptoraceae</taxon>
        <taxon>Caldicellulosiruptor</taxon>
    </lineage>
</organism>
<dbReference type="Gene3D" id="3.40.980.10">
    <property type="entry name" value="MoaB/Mog-like domain"/>
    <property type="match status" value="1"/>
</dbReference>
<evidence type="ECO:0000256" key="8">
    <source>
        <dbReference type="ARBA" id="ARBA00023150"/>
    </source>
</evidence>
<proteinExistence type="inferred from homology"/>
<dbReference type="EC" id="2.10.1.1" evidence="5 10"/>
<keyword evidence="10 12" id="KW-0808">Transferase</keyword>
<evidence type="ECO:0000256" key="3">
    <source>
        <dbReference type="ARBA" id="ARBA00005046"/>
    </source>
</evidence>
<evidence type="ECO:0000256" key="1">
    <source>
        <dbReference type="ARBA" id="ARBA00002901"/>
    </source>
</evidence>
<dbReference type="Gene3D" id="2.170.190.11">
    <property type="entry name" value="Molybdopterin biosynthesis moea protein, domain 3"/>
    <property type="match status" value="1"/>
</dbReference>
<dbReference type="SUPFAM" id="SSF63867">
    <property type="entry name" value="MoeA C-terminal domain-like"/>
    <property type="match status" value="1"/>
</dbReference>
<keyword evidence="10" id="KW-0460">Magnesium</keyword>
<dbReference type="GO" id="GO:0061599">
    <property type="term" value="F:molybdopterin molybdotransferase activity"/>
    <property type="evidence" value="ECO:0007669"/>
    <property type="project" value="UniProtKB-UniRule"/>
</dbReference>
<evidence type="ECO:0000256" key="4">
    <source>
        <dbReference type="ARBA" id="ARBA00010763"/>
    </source>
</evidence>
<name>A0A7C5Z541_9FIRM</name>
<dbReference type="EMBL" id="DRUZ01000100">
    <property type="protein sequence ID" value="HHS02555.1"/>
    <property type="molecule type" value="Genomic_DNA"/>
</dbReference>
<dbReference type="PANTHER" id="PTHR10192:SF16">
    <property type="entry name" value="MOLYBDOPTERIN MOLYBDENUMTRANSFERASE"/>
    <property type="match status" value="1"/>
</dbReference>
<comment type="pathway">
    <text evidence="3 10">Cofactor biosynthesis; molybdopterin biosynthesis.</text>
</comment>
<accession>A0A7C5Z541</accession>
<evidence type="ECO:0000256" key="5">
    <source>
        <dbReference type="ARBA" id="ARBA00013269"/>
    </source>
</evidence>
<dbReference type="CDD" id="cd00887">
    <property type="entry name" value="MoeA"/>
    <property type="match status" value="1"/>
</dbReference>
<dbReference type="SMART" id="SM00852">
    <property type="entry name" value="MoCF_biosynth"/>
    <property type="match status" value="1"/>
</dbReference>
<dbReference type="AlphaFoldDB" id="A0A7C5Z541"/>
<dbReference type="GO" id="GO:0046872">
    <property type="term" value="F:metal ion binding"/>
    <property type="evidence" value="ECO:0007669"/>
    <property type="project" value="UniProtKB-UniRule"/>
</dbReference>
<dbReference type="Gene3D" id="3.90.105.10">
    <property type="entry name" value="Molybdopterin biosynthesis moea protein, domain 2"/>
    <property type="match status" value="1"/>
</dbReference>
<dbReference type="InterPro" id="IPR001453">
    <property type="entry name" value="MoaB/Mog_dom"/>
</dbReference>
<protein>
    <recommendedName>
        <fullName evidence="6 10">Molybdopterin molybdenumtransferase</fullName>
        <ecNumber evidence="5 10">2.10.1.1</ecNumber>
    </recommendedName>
</protein>
<dbReference type="GO" id="GO:0006777">
    <property type="term" value="P:Mo-molybdopterin cofactor biosynthetic process"/>
    <property type="evidence" value="ECO:0007669"/>
    <property type="project" value="UniProtKB-UniRule"/>
</dbReference>
<dbReference type="InterPro" id="IPR008284">
    <property type="entry name" value="MoCF_biosynth_CS"/>
</dbReference>
<dbReference type="Pfam" id="PF00994">
    <property type="entry name" value="MoCF_biosynth"/>
    <property type="match status" value="1"/>
</dbReference>
<dbReference type="InterPro" id="IPR036688">
    <property type="entry name" value="MoeA_C_domain_IV_sf"/>
</dbReference>
<dbReference type="UniPathway" id="UPA00344"/>
<comment type="catalytic activity">
    <reaction evidence="9">
        <text>adenylyl-molybdopterin + molybdate = Mo-molybdopterin + AMP + H(+)</text>
        <dbReference type="Rhea" id="RHEA:35047"/>
        <dbReference type="ChEBI" id="CHEBI:15378"/>
        <dbReference type="ChEBI" id="CHEBI:36264"/>
        <dbReference type="ChEBI" id="CHEBI:62727"/>
        <dbReference type="ChEBI" id="CHEBI:71302"/>
        <dbReference type="ChEBI" id="CHEBI:456215"/>
        <dbReference type="EC" id="2.10.1.1"/>
    </reaction>
</comment>
<evidence type="ECO:0000256" key="7">
    <source>
        <dbReference type="ARBA" id="ARBA00022505"/>
    </source>
</evidence>
<dbReference type="InterPro" id="IPR038987">
    <property type="entry name" value="MoeA-like"/>
</dbReference>
<dbReference type="SUPFAM" id="SSF53218">
    <property type="entry name" value="Molybdenum cofactor biosynthesis proteins"/>
    <property type="match status" value="1"/>
</dbReference>
<dbReference type="Pfam" id="PF03454">
    <property type="entry name" value="MoeA_C"/>
    <property type="match status" value="1"/>
</dbReference>
<comment type="cofactor">
    <cofactor evidence="10">
        <name>Mg(2+)</name>
        <dbReference type="ChEBI" id="CHEBI:18420"/>
    </cofactor>
</comment>
<dbReference type="SUPFAM" id="SSF63882">
    <property type="entry name" value="MoeA N-terminal region -like"/>
    <property type="match status" value="1"/>
</dbReference>
<dbReference type="Pfam" id="PF03453">
    <property type="entry name" value="MoeA_N"/>
    <property type="match status" value="1"/>
</dbReference>
<dbReference type="InterPro" id="IPR005110">
    <property type="entry name" value="MoeA_linker/N"/>
</dbReference>
<evidence type="ECO:0000256" key="10">
    <source>
        <dbReference type="RuleBase" id="RU365090"/>
    </source>
</evidence>
<comment type="function">
    <text evidence="2">May be involved in the biosynthesis of molybdopterin.</text>
</comment>
<evidence type="ECO:0000256" key="6">
    <source>
        <dbReference type="ARBA" id="ARBA00021108"/>
    </source>
</evidence>
<reference evidence="12" key="1">
    <citation type="journal article" date="2020" name="mSystems">
        <title>Genome- and Community-Level Interaction Insights into Carbon Utilization and Element Cycling Functions of Hydrothermarchaeota in Hydrothermal Sediment.</title>
        <authorList>
            <person name="Zhou Z."/>
            <person name="Liu Y."/>
            <person name="Xu W."/>
            <person name="Pan J."/>
            <person name="Luo Z.H."/>
            <person name="Li M."/>
        </authorList>
    </citation>
    <scope>NUCLEOTIDE SEQUENCE [LARGE SCALE GENOMIC DNA]</scope>
    <source>
        <strain evidence="12">SpSt-102</strain>
    </source>
</reference>
<evidence type="ECO:0000313" key="12">
    <source>
        <dbReference type="EMBL" id="HHS02555.1"/>
    </source>
</evidence>
<evidence type="ECO:0000259" key="11">
    <source>
        <dbReference type="SMART" id="SM00852"/>
    </source>
</evidence>
<dbReference type="GO" id="GO:0005829">
    <property type="term" value="C:cytosol"/>
    <property type="evidence" value="ECO:0007669"/>
    <property type="project" value="TreeGrafter"/>
</dbReference>
<dbReference type="InterPro" id="IPR036425">
    <property type="entry name" value="MoaB/Mog-like_dom_sf"/>
</dbReference>
<dbReference type="PROSITE" id="PS01079">
    <property type="entry name" value="MOCF_BIOSYNTHESIS_2"/>
    <property type="match status" value="1"/>
</dbReference>
<gene>
    <name evidence="12" type="ORF">ENL71_08770</name>
</gene>
<dbReference type="PANTHER" id="PTHR10192">
    <property type="entry name" value="MOLYBDOPTERIN BIOSYNTHESIS PROTEIN"/>
    <property type="match status" value="1"/>
</dbReference>
<sequence length="387" mass="43607">MKDYHFSAVLPQHARVSIREILKKYLVLEEEEISLYYAKNRFVAEDYKAIHTSPPTDVAAMDGYAVMAEETFDAYNTNPKYIESFKTIQTGESIDNFNAVIPFEDVQIENGKIKIFQSYYPRQNVRSKGEDIKEGEMIIKKGEFLTFFDKVYLKAGGWLNIKVYKMPKVAFLPTGDELVNRIERAGQLVEFNSVIFSELLYQYGFEISVFKPVSNDLNVLKETLKKLLDEFDIVFVNAGSSKGDKDLTHDVIQSLGRVAIHGIAIKPGKPTIIGEVNGKLVLGLPGFPVSMFFVLKEIFLKAFFDAYSLNPKENTILAVLERRVGSDVGAEEYIRVQVENKDGKNLARVLKRGASVISSLKRADGYIVVPVNVDVVEEGSLVEVKMI</sequence>
<feature type="domain" description="MoaB/Mog" evidence="11">
    <location>
        <begin position="170"/>
        <end position="306"/>
    </location>
</feature>
<evidence type="ECO:0000256" key="2">
    <source>
        <dbReference type="ARBA" id="ARBA00003487"/>
    </source>
</evidence>
<keyword evidence="7 10" id="KW-0500">Molybdenum</keyword>